<name>A0A1F6D1H8_9BACT</name>
<evidence type="ECO:0000313" key="7">
    <source>
        <dbReference type="EMBL" id="OGG55151.1"/>
    </source>
</evidence>
<comment type="similarity">
    <text evidence="1 5 6">Belongs to the universal ribosomal protein uS2 family.</text>
</comment>
<proteinExistence type="inferred from homology"/>
<dbReference type="InterPro" id="IPR001865">
    <property type="entry name" value="Ribosomal_uS2"/>
</dbReference>
<protein>
    <recommendedName>
        <fullName evidence="4 5">Small ribosomal subunit protein uS2</fullName>
    </recommendedName>
</protein>
<dbReference type="PANTHER" id="PTHR12534">
    <property type="entry name" value="30S RIBOSOMAL PROTEIN S2 PROKARYOTIC AND ORGANELLAR"/>
    <property type="match status" value="1"/>
</dbReference>
<evidence type="ECO:0000256" key="2">
    <source>
        <dbReference type="ARBA" id="ARBA00022980"/>
    </source>
</evidence>
<keyword evidence="2 5" id="KW-0689">Ribosomal protein</keyword>
<dbReference type="InterPro" id="IPR005706">
    <property type="entry name" value="Ribosomal_uS2_bac/mit/plastid"/>
</dbReference>
<dbReference type="Pfam" id="PF00318">
    <property type="entry name" value="Ribosomal_S2"/>
    <property type="match status" value="1"/>
</dbReference>
<organism evidence="7 8">
    <name type="scientific">Candidatus Kaiserbacteria bacterium RIFCSPHIGHO2_02_FULL_49_11</name>
    <dbReference type="NCBI Taxonomy" id="1798489"/>
    <lineage>
        <taxon>Bacteria</taxon>
        <taxon>Candidatus Kaiseribacteriota</taxon>
    </lineage>
</organism>
<dbReference type="PROSITE" id="PS00963">
    <property type="entry name" value="RIBOSOMAL_S2_2"/>
    <property type="match status" value="1"/>
</dbReference>
<dbReference type="Proteomes" id="UP000177659">
    <property type="component" value="Unassembled WGS sequence"/>
</dbReference>
<accession>A0A1F6D1H8</accession>
<keyword evidence="3 5" id="KW-0687">Ribonucleoprotein</keyword>
<gene>
    <name evidence="5" type="primary">rpsB</name>
    <name evidence="7" type="ORF">A3D62_02840</name>
</gene>
<dbReference type="GO" id="GO:0003735">
    <property type="term" value="F:structural constituent of ribosome"/>
    <property type="evidence" value="ECO:0007669"/>
    <property type="project" value="InterPro"/>
</dbReference>
<comment type="caution">
    <text evidence="7">The sequence shown here is derived from an EMBL/GenBank/DDBJ whole genome shotgun (WGS) entry which is preliminary data.</text>
</comment>
<dbReference type="Gene3D" id="1.10.287.610">
    <property type="entry name" value="Helix hairpin bin"/>
    <property type="match status" value="1"/>
</dbReference>
<dbReference type="CDD" id="cd01425">
    <property type="entry name" value="RPS2"/>
    <property type="match status" value="1"/>
</dbReference>
<dbReference type="Gene3D" id="3.40.50.10490">
    <property type="entry name" value="Glucose-6-phosphate isomerase like protein, domain 1"/>
    <property type="match status" value="1"/>
</dbReference>
<dbReference type="GO" id="GO:0022627">
    <property type="term" value="C:cytosolic small ribosomal subunit"/>
    <property type="evidence" value="ECO:0007669"/>
    <property type="project" value="TreeGrafter"/>
</dbReference>
<dbReference type="InterPro" id="IPR023591">
    <property type="entry name" value="Ribosomal_uS2_flav_dom_sf"/>
</dbReference>
<dbReference type="NCBIfam" id="TIGR01011">
    <property type="entry name" value="rpsB_bact"/>
    <property type="match status" value="1"/>
</dbReference>
<dbReference type="PANTHER" id="PTHR12534:SF0">
    <property type="entry name" value="SMALL RIBOSOMAL SUBUNIT PROTEIN US2M"/>
    <property type="match status" value="1"/>
</dbReference>
<evidence type="ECO:0000313" key="8">
    <source>
        <dbReference type="Proteomes" id="UP000177659"/>
    </source>
</evidence>
<dbReference type="HAMAP" id="MF_00291_B">
    <property type="entry name" value="Ribosomal_uS2_B"/>
    <property type="match status" value="1"/>
</dbReference>
<dbReference type="EMBL" id="MFLC01000014">
    <property type="protein sequence ID" value="OGG55151.1"/>
    <property type="molecule type" value="Genomic_DNA"/>
</dbReference>
<evidence type="ECO:0000256" key="4">
    <source>
        <dbReference type="ARBA" id="ARBA00035256"/>
    </source>
</evidence>
<sequence>MEQVTEKTTKTGGVLGDMFRVGAHFAYSKARRHPTVSRYIFGAKNNVEIFDLEKTEELLLRAKEYVAKLALDRKQVLFVGGKNEAKDIVRQAALSLDMPFVAGRWIGGTLTNFSEIKKRIGRLEKLTEEKEKGELSKYTKREQLLLSREMDGLADVFGGLVTMKELPAALFVIDTRREHIAVKEAKKMNIPVIGLMNSDCDFTSAEYPILANDASIHSIAFFVNEIATTYASHKATLKQAVPAEDEGVGEK</sequence>
<dbReference type="PRINTS" id="PR00395">
    <property type="entry name" value="RIBOSOMALS2"/>
</dbReference>
<dbReference type="AlphaFoldDB" id="A0A1F6D1H8"/>
<dbReference type="SUPFAM" id="SSF52313">
    <property type="entry name" value="Ribosomal protein S2"/>
    <property type="match status" value="1"/>
</dbReference>
<evidence type="ECO:0000256" key="6">
    <source>
        <dbReference type="RuleBase" id="RU003631"/>
    </source>
</evidence>
<dbReference type="GO" id="GO:0006412">
    <property type="term" value="P:translation"/>
    <property type="evidence" value="ECO:0007669"/>
    <property type="project" value="UniProtKB-UniRule"/>
</dbReference>
<evidence type="ECO:0000256" key="1">
    <source>
        <dbReference type="ARBA" id="ARBA00006242"/>
    </source>
</evidence>
<evidence type="ECO:0000256" key="5">
    <source>
        <dbReference type="HAMAP-Rule" id="MF_00291"/>
    </source>
</evidence>
<reference evidence="7 8" key="1">
    <citation type="journal article" date="2016" name="Nat. Commun.">
        <title>Thousands of microbial genomes shed light on interconnected biogeochemical processes in an aquifer system.</title>
        <authorList>
            <person name="Anantharaman K."/>
            <person name="Brown C.T."/>
            <person name="Hug L.A."/>
            <person name="Sharon I."/>
            <person name="Castelle C.J."/>
            <person name="Probst A.J."/>
            <person name="Thomas B.C."/>
            <person name="Singh A."/>
            <person name="Wilkins M.J."/>
            <person name="Karaoz U."/>
            <person name="Brodie E.L."/>
            <person name="Williams K.H."/>
            <person name="Hubbard S.S."/>
            <person name="Banfield J.F."/>
        </authorList>
    </citation>
    <scope>NUCLEOTIDE SEQUENCE [LARGE SCALE GENOMIC DNA]</scope>
</reference>
<evidence type="ECO:0000256" key="3">
    <source>
        <dbReference type="ARBA" id="ARBA00023274"/>
    </source>
</evidence>
<dbReference type="InterPro" id="IPR018130">
    <property type="entry name" value="Ribosomal_uS2_CS"/>
</dbReference>